<dbReference type="EMBL" id="LAZR01000049">
    <property type="protein sequence ID" value="KKN98919.1"/>
    <property type="molecule type" value="Genomic_DNA"/>
</dbReference>
<dbReference type="AlphaFoldDB" id="A0A0F9V4K8"/>
<reference evidence="1" key="1">
    <citation type="journal article" date="2015" name="Nature">
        <title>Complex archaea that bridge the gap between prokaryotes and eukaryotes.</title>
        <authorList>
            <person name="Spang A."/>
            <person name="Saw J.H."/>
            <person name="Jorgensen S.L."/>
            <person name="Zaremba-Niedzwiedzka K."/>
            <person name="Martijn J."/>
            <person name="Lind A.E."/>
            <person name="van Eijk R."/>
            <person name="Schleper C."/>
            <person name="Guy L."/>
            <person name="Ettema T.J."/>
        </authorList>
    </citation>
    <scope>NUCLEOTIDE SEQUENCE</scope>
</reference>
<name>A0A0F9V4K8_9ZZZZ</name>
<accession>A0A0F9V4K8</accession>
<comment type="caution">
    <text evidence="1">The sequence shown here is derived from an EMBL/GenBank/DDBJ whole genome shotgun (WGS) entry which is preliminary data.</text>
</comment>
<proteinExistence type="predicted"/>
<evidence type="ECO:0000313" key="1">
    <source>
        <dbReference type="EMBL" id="KKN98919.1"/>
    </source>
</evidence>
<sequence>MAISRELYRERRNKNLCTTCGEPAQANKAMCLKHAKRILEKQRATTNKRISQGLCSMCGKNPPAPRRERCQQCLDVKKLDSKINRTPLIRQRIKNGLCTSCGKSKTTPNKLCDECSQKYNASARLKEQQRKIDNLCTKCGENPPKINRRKCLSCLEIDRQWRNQPEIINKTRGKRQKLKQEVMNKYGGKCNCCGIKELSFLNIDHVNGNGRAHLKSIDKEGGHRFYRWLLANDSSSEFQVLCFNCNMSKHLSGGTCAHKLNTFGV</sequence>
<protein>
    <recommendedName>
        <fullName evidence="2">HNH nuclease domain-containing protein</fullName>
    </recommendedName>
</protein>
<evidence type="ECO:0008006" key="2">
    <source>
        <dbReference type="Google" id="ProtNLM"/>
    </source>
</evidence>
<gene>
    <name evidence="1" type="ORF">LCGC14_0141640</name>
</gene>
<organism evidence="1">
    <name type="scientific">marine sediment metagenome</name>
    <dbReference type="NCBI Taxonomy" id="412755"/>
    <lineage>
        <taxon>unclassified sequences</taxon>
        <taxon>metagenomes</taxon>
        <taxon>ecological metagenomes</taxon>
    </lineage>
</organism>